<keyword evidence="3" id="KW-1185">Reference proteome</keyword>
<dbReference type="EMBL" id="CP060587">
    <property type="protein sequence ID" value="QNL93131.1"/>
    <property type="molecule type" value="Genomic_DNA"/>
</dbReference>
<evidence type="ECO:0000313" key="3">
    <source>
        <dbReference type="Proteomes" id="UP000515871"/>
    </source>
</evidence>
<organism evidence="2 3">
    <name type="scientific">Aeromicrobium senzhongii</name>
    <dbReference type="NCBI Taxonomy" id="2663859"/>
    <lineage>
        <taxon>Bacteria</taxon>
        <taxon>Bacillati</taxon>
        <taxon>Actinomycetota</taxon>
        <taxon>Actinomycetes</taxon>
        <taxon>Propionibacteriales</taxon>
        <taxon>Nocardioidaceae</taxon>
        <taxon>Aeromicrobium</taxon>
    </lineage>
</organism>
<dbReference type="Proteomes" id="UP000515871">
    <property type="component" value="Chromosome"/>
</dbReference>
<name>A0ABX6SPZ3_9ACTN</name>
<evidence type="ECO:0000313" key="2">
    <source>
        <dbReference type="EMBL" id="QNL93131.1"/>
    </source>
</evidence>
<proteinExistence type="predicted"/>
<feature type="region of interest" description="Disordered" evidence="1">
    <location>
        <begin position="64"/>
        <end position="86"/>
    </location>
</feature>
<reference evidence="2 3" key="1">
    <citation type="submission" date="2020-08" db="EMBL/GenBank/DDBJ databases">
        <title>Novel species in genus Aeromicrobium.</title>
        <authorList>
            <person name="Zhang G."/>
        </authorList>
    </citation>
    <scope>NUCLEOTIDE SEQUENCE [LARGE SCALE GENOMIC DNA]</scope>
    <source>
        <strain evidence="3">zg-629</strain>
    </source>
</reference>
<evidence type="ECO:0008006" key="4">
    <source>
        <dbReference type="Google" id="ProtNLM"/>
    </source>
</evidence>
<accession>A0ABX6SPZ3</accession>
<dbReference type="RefSeq" id="WP_154594930.1">
    <property type="nucleotide sequence ID" value="NZ_CP060587.1"/>
</dbReference>
<gene>
    <name evidence="2" type="ORF">H9L21_08215</name>
</gene>
<evidence type="ECO:0000256" key="1">
    <source>
        <dbReference type="SAM" id="MobiDB-lite"/>
    </source>
</evidence>
<sequence length="335" mass="37130">MSDESDAEQMVRDIMLGAERGKLIAAARPTWPQLGEALWAYHDVALNTFYPGETRTSLVAHRESLVEPRHKAPAANDARGSAEQDLNPNNTLLMRIAHMYIGGIVNHLGGLAALVENEVSARPAIASARVILDASAHCCHLLEPDITTADRTLRAANIQVDMLRAERNDLTQAPPLVEDLRTAELQRINAEISDLHRAAEADGFTRLVSKGGDVQDYLEPGRVTIEELLSRHGDDEFYRSEWRHGSSVVHVKERTIIEFLIGSGDTKQEVHGRAYAAMKLMPAILMATEALSHASKYLDTDGRQLGRLRDQLLNYWSFSTGMRDEEIATKLGLTH</sequence>
<protein>
    <recommendedName>
        <fullName evidence="4">DUF222 domain-containing protein</fullName>
    </recommendedName>
</protein>